<dbReference type="AlphaFoldDB" id="T1ART4"/>
<organism evidence="1">
    <name type="scientific">mine drainage metagenome</name>
    <dbReference type="NCBI Taxonomy" id="410659"/>
    <lineage>
        <taxon>unclassified sequences</taxon>
        <taxon>metagenomes</taxon>
        <taxon>ecological metagenomes</taxon>
    </lineage>
</organism>
<sequence length="87" mass="9400">MRTFRHGTQKGFPLRASVLGPVDRASPTPEAWISRDGVLIASSAFFADLGYQGVTVLFPILLVLDLKLPAYDYGLLLALSFGVGSLF</sequence>
<protein>
    <recommendedName>
        <fullName evidence="2">MFS transporter</fullName>
    </recommendedName>
</protein>
<comment type="caution">
    <text evidence="1">The sequence shown here is derived from an EMBL/GenBank/DDBJ whole genome shotgun (WGS) entry which is preliminary data.</text>
</comment>
<evidence type="ECO:0008006" key="2">
    <source>
        <dbReference type="Google" id="ProtNLM"/>
    </source>
</evidence>
<dbReference type="EMBL" id="AUZY01005085">
    <property type="protein sequence ID" value="EQD60062.1"/>
    <property type="molecule type" value="Genomic_DNA"/>
</dbReference>
<reference evidence="1" key="2">
    <citation type="journal article" date="2014" name="ISME J.">
        <title>Microbial stratification in low pH oxic and suboxic macroscopic growths along an acid mine drainage.</title>
        <authorList>
            <person name="Mendez-Garcia C."/>
            <person name="Mesa V."/>
            <person name="Sprenger R.R."/>
            <person name="Richter M."/>
            <person name="Diez M.S."/>
            <person name="Solano J."/>
            <person name="Bargiela R."/>
            <person name="Golyshina O.V."/>
            <person name="Manteca A."/>
            <person name="Ramos J.L."/>
            <person name="Gallego J.R."/>
            <person name="Llorente I."/>
            <person name="Martins Dos Santos V.A."/>
            <person name="Jensen O.N."/>
            <person name="Pelaez A.I."/>
            <person name="Sanchez J."/>
            <person name="Ferrer M."/>
        </authorList>
    </citation>
    <scope>NUCLEOTIDE SEQUENCE</scope>
</reference>
<proteinExistence type="predicted"/>
<evidence type="ECO:0000313" key="1">
    <source>
        <dbReference type="EMBL" id="EQD60062.1"/>
    </source>
</evidence>
<name>T1ART4_9ZZZZ</name>
<accession>T1ART4</accession>
<reference evidence="1" key="1">
    <citation type="submission" date="2013-08" db="EMBL/GenBank/DDBJ databases">
        <authorList>
            <person name="Mendez C."/>
            <person name="Richter M."/>
            <person name="Ferrer M."/>
            <person name="Sanchez J."/>
        </authorList>
    </citation>
    <scope>NUCLEOTIDE SEQUENCE</scope>
</reference>
<feature type="non-terminal residue" evidence="1">
    <location>
        <position position="87"/>
    </location>
</feature>
<gene>
    <name evidence="1" type="ORF">B1B_07915</name>
</gene>